<comment type="caution">
    <text evidence="2">The sequence shown here is derived from an EMBL/GenBank/DDBJ whole genome shotgun (WGS) entry which is preliminary data.</text>
</comment>
<feature type="compositionally biased region" description="Basic and acidic residues" evidence="1">
    <location>
        <begin position="59"/>
        <end position="71"/>
    </location>
</feature>
<feature type="region of interest" description="Disordered" evidence="1">
    <location>
        <begin position="1"/>
        <end position="71"/>
    </location>
</feature>
<keyword evidence="3" id="KW-1185">Reference proteome</keyword>
<evidence type="ECO:0000313" key="2">
    <source>
        <dbReference type="EMBL" id="CAB1453355.1"/>
    </source>
</evidence>
<dbReference type="AlphaFoldDB" id="A0A9N7VS64"/>
<feature type="compositionally biased region" description="Basic residues" evidence="1">
    <location>
        <begin position="40"/>
        <end position="53"/>
    </location>
</feature>
<gene>
    <name evidence="2" type="ORF">PLEPLA_LOCUS41108</name>
</gene>
<reference evidence="2" key="1">
    <citation type="submission" date="2020-03" db="EMBL/GenBank/DDBJ databases">
        <authorList>
            <person name="Weist P."/>
        </authorList>
    </citation>
    <scope>NUCLEOTIDE SEQUENCE</scope>
</reference>
<evidence type="ECO:0000256" key="1">
    <source>
        <dbReference type="SAM" id="MobiDB-lite"/>
    </source>
</evidence>
<dbReference type="Proteomes" id="UP001153269">
    <property type="component" value="Unassembled WGS sequence"/>
</dbReference>
<proteinExistence type="predicted"/>
<organism evidence="2 3">
    <name type="scientific">Pleuronectes platessa</name>
    <name type="common">European plaice</name>
    <dbReference type="NCBI Taxonomy" id="8262"/>
    <lineage>
        <taxon>Eukaryota</taxon>
        <taxon>Metazoa</taxon>
        <taxon>Chordata</taxon>
        <taxon>Craniata</taxon>
        <taxon>Vertebrata</taxon>
        <taxon>Euteleostomi</taxon>
        <taxon>Actinopterygii</taxon>
        <taxon>Neopterygii</taxon>
        <taxon>Teleostei</taxon>
        <taxon>Neoteleostei</taxon>
        <taxon>Acanthomorphata</taxon>
        <taxon>Carangaria</taxon>
        <taxon>Pleuronectiformes</taxon>
        <taxon>Pleuronectoidei</taxon>
        <taxon>Pleuronectidae</taxon>
        <taxon>Pleuronectes</taxon>
    </lineage>
</organism>
<evidence type="ECO:0000313" key="3">
    <source>
        <dbReference type="Proteomes" id="UP001153269"/>
    </source>
</evidence>
<protein>
    <submittedName>
        <fullName evidence="2">Uncharacterized protein</fullName>
    </submittedName>
</protein>
<name>A0A9N7VS64_PLEPL</name>
<accession>A0A9N7VS64</accession>
<dbReference type="EMBL" id="CADEAL010004167">
    <property type="protein sequence ID" value="CAB1453355.1"/>
    <property type="molecule type" value="Genomic_DNA"/>
</dbReference>
<sequence>MDPRGVCIKRPFPAEQPHSSMFSCAKSGPLSGSGCEGKGKQSHRHKLTAKGRPRGGGGRSHERMAEKEKKGREEKGKFGCVFVCLVKWRNVAQTQRDLRENNVA</sequence>